<accession>A0A2P2LUM4</accession>
<reference evidence="1" key="1">
    <citation type="submission" date="2018-02" db="EMBL/GenBank/DDBJ databases">
        <title>Rhizophora mucronata_Transcriptome.</title>
        <authorList>
            <person name="Meera S.P."/>
            <person name="Sreeshan A."/>
            <person name="Augustine A."/>
        </authorList>
    </citation>
    <scope>NUCLEOTIDE SEQUENCE</scope>
    <source>
        <tissue evidence="1">Leaf</tissue>
    </source>
</reference>
<name>A0A2P2LUM4_RHIMU</name>
<dbReference type="AlphaFoldDB" id="A0A2P2LUM4"/>
<proteinExistence type="predicted"/>
<evidence type="ECO:0000313" key="1">
    <source>
        <dbReference type="EMBL" id="MBX21674.1"/>
    </source>
</evidence>
<protein>
    <submittedName>
        <fullName evidence="1">Uncharacterized protein MANES_12G047900</fullName>
    </submittedName>
</protein>
<organism evidence="1">
    <name type="scientific">Rhizophora mucronata</name>
    <name type="common">Asiatic mangrove</name>
    <dbReference type="NCBI Taxonomy" id="61149"/>
    <lineage>
        <taxon>Eukaryota</taxon>
        <taxon>Viridiplantae</taxon>
        <taxon>Streptophyta</taxon>
        <taxon>Embryophyta</taxon>
        <taxon>Tracheophyta</taxon>
        <taxon>Spermatophyta</taxon>
        <taxon>Magnoliopsida</taxon>
        <taxon>eudicotyledons</taxon>
        <taxon>Gunneridae</taxon>
        <taxon>Pentapetalae</taxon>
        <taxon>rosids</taxon>
        <taxon>fabids</taxon>
        <taxon>Malpighiales</taxon>
        <taxon>Rhizophoraceae</taxon>
        <taxon>Rhizophora</taxon>
    </lineage>
</organism>
<sequence>MNKLGRLIQNQVVLVNKCISNNIGRNHSLLPWRCHDVLKTLRKFPIEKLSDQ</sequence>
<dbReference type="EMBL" id="GGEC01041189">
    <property type="protein sequence ID" value="MBX21673.1"/>
    <property type="molecule type" value="Transcribed_RNA"/>
</dbReference>
<dbReference type="EMBL" id="GGEC01041190">
    <property type="protein sequence ID" value="MBX21674.1"/>
    <property type="molecule type" value="Transcribed_RNA"/>
</dbReference>